<organism evidence="7 8">
    <name type="scientific">Trema orientale</name>
    <name type="common">Charcoal tree</name>
    <name type="synonym">Celtis orientalis</name>
    <dbReference type="NCBI Taxonomy" id="63057"/>
    <lineage>
        <taxon>Eukaryota</taxon>
        <taxon>Viridiplantae</taxon>
        <taxon>Streptophyta</taxon>
        <taxon>Embryophyta</taxon>
        <taxon>Tracheophyta</taxon>
        <taxon>Spermatophyta</taxon>
        <taxon>Magnoliopsida</taxon>
        <taxon>eudicotyledons</taxon>
        <taxon>Gunneridae</taxon>
        <taxon>Pentapetalae</taxon>
        <taxon>rosids</taxon>
        <taxon>fabids</taxon>
        <taxon>Rosales</taxon>
        <taxon>Cannabaceae</taxon>
        <taxon>Trema</taxon>
    </lineage>
</organism>
<gene>
    <name evidence="7" type="ORF">TorRG33x02_006280</name>
</gene>
<evidence type="ECO:0000256" key="6">
    <source>
        <dbReference type="RuleBase" id="RU367044"/>
    </source>
</evidence>
<dbReference type="PANTHER" id="PTHR31232">
    <property type="match status" value="1"/>
</dbReference>
<sequence>MGIQALLFALLFSPFLLTNTVNGISKTTVSIFNILPDELKLTIHCKSKNDDLGIHELRSNESFAWSFRDNFFDTTLFFCGFSWRDASLSFDIYKATRDRFRCPLNCTWVANYDGVYGYSENDGGDDIIFRWPKNLHQIHMLNY</sequence>
<dbReference type="GO" id="GO:0005576">
    <property type="term" value="C:extracellular region"/>
    <property type="evidence" value="ECO:0007669"/>
    <property type="project" value="UniProtKB-SubCell"/>
</dbReference>
<accession>A0A2P5G040</accession>
<evidence type="ECO:0000313" key="7">
    <source>
        <dbReference type="EMBL" id="POO03423.1"/>
    </source>
</evidence>
<proteinExistence type="inferred from homology"/>
<evidence type="ECO:0000256" key="3">
    <source>
        <dbReference type="ARBA" id="ARBA00022471"/>
    </source>
</evidence>
<dbReference type="EMBL" id="JXTC01000002">
    <property type="protein sequence ID" value="POO03423.1"/>
    <property type="molecule type" value="Genomic_DNA"/>
</dbReference>
<comment type="subcellular location">
    <subcellularLocation>
        <location evidence="1 6">Secreted</location>
    </subcellularLocation>
</comment>
<dbReference type="InParanoid" id="A0A2P5G040"/>
<comment type="caution">
    <text evidence="7">The sequence shown here is derived from an EMBL/GenBank/DDBJ whole genome shotgun (WGS) entry which is preliminary data.</text>
</comment>
<keyword evidence="8" id="KW-1185">Reference proteome</keyword>
<evidence type="ECO:0000256" key="4">
    <source>
        <dbReference type="ARBA" id="ARBA00022525"/>
    </source>
</evidence>
<dbReference type="Pfam" id="PF05938">
    <property type="entry name" value="Self-incomp_S1"/>
    <property type="match status" value="1"/>
</dbReference>
<comment type="similarity">
    <text evidence="2 6">Belongs to the plant self-incompatibility (S1) protein family.</text>
</comment>
<keyword evidence="3 6" id="KW-0713">Self-incompatibility</keyword>
<dbReference type="InterPro" id="IPR010264">
    <property type="entry name" value="Self-incomp_S1"/>
</dbReference>
<feature type="chain" id="PRO_5025073322" description="S-protein homolog" evidence="6">
    <location>
        <begin position="24"/>
        <end position="143"/>
    </location>
</feature>
<dbReference type="OrthoDB" id="1848419at2759"/>
<keyword evidence="5 6" id="KW-0732">Signal</keyword>
<dbReference type="PANTHER" id="PTHR31232:SF155">
    <property type="entry name" value="PLANT SELF-INCOMPATIBILITY PROTEIN S1 FAMILY"/>
    <property type="match status" value="1"/>
</dbReference>
<name>A0A2P5G040_TREOI</name>
<evidence type="ECO:0000256" key="1">
    <source>
        <dbReference type="ARBA" id="ARBA00004613"/>
    </source>
</evidence>
<evidence type="ECO:0000256" key="5">
    <source>
        <dbReference type="ARBA" id="ARBA00022729"/>
    </source>
</evidence>
<feature type="signal peptide" evidence="6">
    <location>
        <begin position="1"/>
        <end position="23"/>
    </location>
</feature>
<dbReference type="GO" id="GO:0060320">
    <property type="term" value="P:rejection of self pollen"/>
    <property type="evidence" value="ECO:0007669"/>
    <property type="project" value="UniProtKB-KW"/>
</dbReference>
<dbReference type="AlphaFoldDB" id="A0A2P5G040"/>
<evidence type="ECO:0000256" key="2">
    <source>
        <dbReference type="ARBA" id="ARBA00005581"/>
    </source>
</evidence>
<evidence type="ECO:0000313" key="8">
    <source>
        <dbReference type="Proteomes" id="UP000237000"/>
    </source>
</evidence>
<keyword evidence="4 6" id="KW-0964">Secreted</keyword>
<dbReference type="Proteomes" id="UP000237000">
    <property type="component" value="Unassembled WGS sequence"/>
</dbReference>
<protein>
    <recommendedName>
        <fullName evidence="6">S-protein homolog</fullName>
    </recommendedName>
</protein>
<reference evidence="8" key="1">
    <citation type="submission" date="2016-06" db="EMBL/GenBank/DDBJ databases">
        <title>Parallel loss of symbiosis genes in relatives of nitrogen-fixing non-legume Parasponia.</title>
        <authorList>
            <person name="Van Velzen R."/>
            <person name="Holmer R."/>
            <person name="Bu F."/>
            <person name="Rutten L."/>
            <person name="Van Zeijl A."/>
            <person name="Liu W."/>
            <person name="Santuari L."/>
            <person name="Cao Q."/>
            <person name="Sharma T."/>
            <person name="Shen D."/>
            <person name="Roswanjaya Y."/>
            <person name="Wardhani T."/>
            <person name="Kalhor M.S."/>
            <person name="Jansen J."/>
            <person name="Van den Hoogen J."/>
            <person name="Gungor B."/>
            <person name="Hartog M."/>
            <person name="Hontelez J."/>
            <person name="Verver J."/>
            <person name="Yang W.-C."/>
            <person name="Schijlen E."/>
            <person name="Repin R."/>
            <person name="Schilthuizen M."/>
            <person name="Schranz E."/>
            <person name="Heidstra R."/>
            <person name="Miyata K."/>
            <person name="Fedorova E."/>
            <person name="Kohlen W."/>
            <person name="Bisseling T."/>
            <person name="Smit S."/>
            <person name="Geurts R."/>
        </authorList>
    </citation>
    <scope>NUCLEOTIDE SEQUENCE [LARGE SCALE GENOMIC DNA]</scope>
    <source>
        <strain evidence="8">cv. RG33-2</strain>
    </source>
</reference>